<dbReference type="OrthoDB" id="2325869at2759"/>
<dbReference type="InterPro" id="IPR050469">
    <property type="entry name" value="Diguanylate_Cyclase"/>
</dbReference>
<feature type="non-terminal residue" evidence="3">
    <location>
        <position position="1099"/>
    </location>
</feature>
<dbReference type="PANTHER" id="PTHR45138">
    <property type="entry name" value="REGULATORY COMPONENTS OF SENSORY TRANSDUCTION SYSTEM"/>
    <property type="match status" value="1"/>
</dbReference>
<dbReference type="PROSITE" id="PS50006">
    <property type="entry name" value="FHA_DOMAIN"/>
    <property type="match status" value="1"/>
</dbReference>
<organism evidence="3 4">
    <name type="scientific">Cetraspora pellucida</name>
    <dbReference type="NCBI Taxonomy" id="1433469"/>
    <lineage>
        <taxon>Eukaryota</taxon>
        <taxon>Fungi</taxon>
        <taxon>Fungi incertae sedis</taxon>
        <taxon>Mucoromycota</taxon>
        <taxon>Glomeromycotina</taxon>
        <taxon>Glomeromycetes</taxon>
        <taxon>Diversisporales</taxon>
        <taxon>Gigasporaceae</taxon>
        <taxon>Cetraspora</taxon>
    </lineage>
</organism>
<comment type="caution">
    <text evidence="3">The sequence shown here is derived from an EMBL/GenBank/DDBJ whole genome shotgun (WGS) entry which is preliminary data.</text>
</comment>
<name>A0A9N9N6X1_9GLOM</name>
<dbReference type="InterPro" id="IPR000160">
    <property type="entry name" value="GGDEF_dom"/>
</dbReference>
<dbReference type="NCBIfam" id="TIGR00254">
    <property type="entry name" value="GGDEF"/>
    <property type="match status" value="1"/>
</dbReference>
<dbReference type="SUPFAM" id="SSF49879">
    <property type="entry name" value="SMAD/FHA domain"/>
    <property type="match status" value="1"/>
</dbReference>
<sequence>MFNSNEFEVLKTISDGSSEVKLAYMATKKKHVVLKFLKEHKQDEYYKKFDRERSELKDTKKLKTFLALENREDPINLTPVDYKELYCDLWNSHPKKRPSISEVINRLNDIEFECVYQDSDYITEISLKNRIRDISKSAACLEVIKGSALNLYIFLPPGVISVGRSSSNDVIIKDQEIAKKHARITVTIQGQVEIKELESDYEIFVNDKKLGSLASHLLIRDDVISMGRSKFQYLPIGEYKSRMDELLSIYNVSYFLKKLENEFKSAKENIWDLSLLFFDLDHFKSINDQNNHIVGNYVLKELAILIQNNHVRSVDIFARYGGDEFTILLKGTNISSASKIAEEIRSSVETHLFIYKKTELRVTLSIGVSEMNSSVDTCGELLLQANKASKKAKEYGRNRVIRWNEIENLLKGSHDKSTECGNKDRASFSSFSSTADASFPSITNTSFISTMDASLSSTKDSSLSQIMDDEIGITIIKSDSENNETNCIMHFPRKETLKFIRTKLEYDEFYMGTNCHFIKNKFPVSRNEESKLNFLQIIEKHDNGNNFLYIKEKAEFDKLQLKNEKGFKFDKSGSIESASDKAFKIDINKIEFSDPGFVREEKEYKCNHAPNANCKRNLIIDEQFSVALEWFCNSLKLSWKHPKQSNIHLCEWRPKKEIIISDISATNEFISDVKAALKNNEKDIIKYLRDVSEKYGHFYARRLVLGGARVKNKSHIINSDEDAQSFLGDNTDNYTSVIGGDKEKYSENGIKSWDESLKDGSTWKIIGYDKIYSLFELLNEKLQKKVLGALGHRILKAGTEDIHFELKNSAKVITPYIHPLSPRIKEIGDVNNYQVFASIMSKSNKNLFSAHIDYVNKDKNTPVIVVHNIKRENSSSTTCKIKLGWIIVGPLTNFDFNVQYPLIFRSMKQMVSVKENHCPVKINNYKTCILGICALEADSESSSISNNDSMRNENSQLNSASIVDSTENIPYDIKYDPETVEIIVGTHFSTYKESACLFVYNLKDIDKPVDETVSQNLALYTCVVDVDTDEKVKFGQKSVEWESSKQEGISHGEIEPSILSNDDLSILSNDGLIFVSQLFRDCPNCPDCKRGFVNVNSIT</sequence>
<dbReference type="InterPro" id="IPR054586">
    <property type="entry name" value="MACPF_1_fungal"/>
</dbReference>
<dbReference type="Gene3D" id="2.60.200.20">
    <property type="match status" value="1"/>
</dbReference>
<dbReference type="CDD" id="cd00060">
    <property type="entry name" value="FHA"/>
    <property type="match status" value="1"/>
</dbReference>
<keyword evidence="4" id="KW-1185">Reference proteome</keyword>
<dbReference type="InterPro" id="IPR043128">
    <property type="entry name" value="Rev_trsase/Diguanyl_cyclase"/>
</dbReference>
<dbReference type="GO" id="GO:0052621">
    <property type="term" value="F:diguanylate cyclase activity"/>
    <property type="evidence" value="ECO:0007669"/>
    <property type="project" value="TreeGrafter"/>
</dbReference>
<dbReference type="EMBL" id="CAJVQA010011317">
    <property type="protein sequence ID" value="CAG8706131.1"/>
    <property type="molecule type" value="Genomic_DNA"/>
</dbReference>
<dbReference type="AlphaFoldDB" id="A0A9N9N6X1"/>
<dbReference type="SMART" id="SM00267">
    <property type="entry name" value="GGDEF"/>
    <property type="match status" value="1"/>
</dbReference>
<evidence type="ECO:0000259" key="2">
    <source>
        <dbReference type="PROSITE" id="PS50887"/>
    </source>
</evidence>
<dbReference type="Proteomes" id="UP000789759">
    <property type="component" value="Unassembled WGS sequence"/>
</dbReference>
<dbReference type="GO" id="GO:0005886">
    <property type="term" value="C:plasma membrane"/>
    <property type="evidence" value="ECO:0007669"/>
    <property type="project" value="TreeGrafter"/>
</dbReference>
<evidence type="ECO:0000313" key="3">
    <source>
        <dbReference type="EMBL" id="CAG8706131.1"/>
    </source>
</evidence>
<protein>
    <submittedName>
        <fullName evidence="3">9364_t:CDS:1</fullName>
    </submittedName>
</protein>
<dbReference type="InterPro" id="IPR029787">
    <property type="entry name" value="Nucleotide_cyclase"/>
</dbReference>
<feature type="domain" description="GGDEF" evidence="2">
    <location>
        <begin position="271"/>
        <end position="405"/>
    </location>
</feature>
<evidence type="ECO:0000259" key="1">
    <source>
        <dbReference type="PROSITE" id="PS50006"/>
    </source>
</evidence>
<dbReference type="InterPro" id="IPR000253">
    <property type="entry name" value="FHA_dom"/>
</dbReference>
<dbReference type="SUPFAM" id="SSF55073">
    <property type="entry name" value="Nucleotide cyclase"/>
    <property type="match status" value="1"/>
</dbReference>
<dbReference type="Gene3D" id="3.30.70.270">
    <property type="match status" value="1"/>
</dbReference>
<dbReference type="SMART" id="SM00240">
    <property type="entry name" value="FHA"/>
    <property type="match status" value="1"/>
</dbReference>
<dbReference type="Pfam" id="PF00498">
    <property type="entry name" value="FHA"/>
    <property type="match status" value="1"/>
</dbReference>
<dbReference type="CDD" id="cd01949">
    <property type="entry name" value="GGDEF"/>
    <property type="match status" value="1"/>
</dbReference>
<dbReference type="PANTHER" id="PTHR45138:SF9">
    <property type="entry name" value="DIGUANYLATE CYCLASE DGCM-RELATED"/>
    <property type="match status" value="1"/>
</dbReference>
<evidence type="ECO:0000313" key="4">
    <source>
        <dbReference type="Proteomes" id="UP000789759"/>
    </source>
</evidence>
<dbReference type="PROSITE" id="PS50887">
    <property type="entry name" value="GGDEF"/>
    <property type="match status" value="1"/>
</dbReference>
<accession>A0A9N9N6X1</accession>
<feature type="domain" description="FHA" evidence="1">
    <location>
        <begin position="160"/>
        <end position="210"/>
    </location>
</feature>
<dbReference type="GO" id="GO:0043709">
    <property type="term" value="P:cell adhesion involved in single-species biofilm formation"/>
    <property type="evidence" value="ECO:0007669"/>
    <property type="project" value="TreeGrafter"/>
</dbReference>
<dbReference type="Pfam" id="PF00990">
    <property type="entry name" value="GGDEF"/>
    <property type="match status" value="1"/>
</dbReference>
<proteinExistence type="predicted"/>
<dbReference type="InterPro" id="IPR008984">
    <property type="entry name" value="SMAD_FHA_dom_sf"/>
</dbReference>
<reference evidence="3" key="1">
    <citation type="submission" date="2021-06" db="EMBL/GenBank/DDBJ databases">
        <authorList>
            <person name="Kallberg Y."/>
            <person name="Tangrot J."/>
            <person name="Rosling A."/>
        </authorList>
    </citation>
    <scope>NUCLEOTIDE SEQUENCE</scope>
    <source>
        <strain evidence="3">FL966</strain>
    </source>
</reference>
<dbReference type="Pfam" id="PF22693">
    <property type="entry name" value="MACPF_1"/>
    <property type="match status" value="1"/>
</dbReference>
<gene>
    <name evidence="3" type="ORF">CPELLU_LOCUS12086</name>
</gene>